<gene>
    <name evidence="2" type="ORF">LIER_30997</name>
</gene>
<organism evidence="2 3">
    <name type="scientific">Lithospermum erythrorhizon</name>
    <name type="common">Purple gromwell</name>
    <name type="synonym">Lithospermum officinale var. erythrorhizon</name>
    <dbReference type="NCBI Taxonomy" id="34254"/>
    <lineage>
        <taxon>Eukaryota</taxon>
        <taxon>Viridiplantae</taxon>
        <taxon>Streptophyta</taxon>
        <taxon>Embryophyta</taxon>
        <taxon>Tracheophyta</taxon>
        <taxon>Spermatophyta</taxon>
        <taxon>Magnoliopsida</taxon>
        <taxon>eudicotyledons</taxon>
        <taxon>Gunneridae</taxon>
        <taxon>Pentapetalae</taxon>
        <taxon>asterids</taxon>
        <taxon>lamiids</taxon>
        <taxon>Boraginales</taxon>
        <taxon>Boraginaceae</taxon>
        <taxon>Boraginoideae</taxon>
        <taxon>Lithospermeae</taxon>
        <taxon>Lithospermum</taxon>
    </lineage>
</organism>
<name>A0AAV3RT79_LITER</name>
<reference evidence="2 3" key="1">
    <citation type="submission" date="2024-01" db="EMBL/GenBank/DDBJ databases">
        <title>The complete chloroplast genome sequence of Lithospermum erythrorhizon: insights into the phylogenetic relationship among Boraginaceae species and the maternal lineages of purple gromwells.</title>
        <authorList>
            <person name="Okada T."/>
            <person name="Watanabe K."/>
        </authorList>
    </citation>
    <scope>NUCLEOTIDE SEQUENCE [LARGE SCALE GENOMIC DNA]</scope>
</reference>
<keyword evidence="3" id="KW-1185">Reference proteome</keyword>
<evidence type="ECO:0000256" key="1">
    <source>
        <dbReference type="SAM" id="MobiDB-lite"/>
    </source>
</evidence>
<feature type="compositionally biased region" description="Polar residues" evidence="1">
    <location>
        <begin position="188"/>
        <end position="198"/>
    </location>
</feature>
<feature type="region of interest" description="Disordered" evidence="1">
    <location>
        <begin position="188"/>
        <end position="213"/>
    </location>
</feature>
<comment type="caution">
    <text evidence="2">The sequence shown here is derived from an EMBL/GenBank/DDBJ whole genome shotgun (WGS) entry which is preliminary data.</text>
</comment>
<protein>
    <submittedName>
        <fullName evidence="2">Uncharacterized protein</fullName>
    </submittedName>
</protein>
<sequence>MVPVRHFSRTVNPTVKSNKVDFSENDQDDEVVVVAGRRRTRASIAALEEKRTAFNVGRDRGESAEPMDLEDLELLIEKKKAVEKRKSKRPCSRKSKEGVVPKKRKGVVISEPSHGRAKDNFIVDDVKEKRVVDVEVEDAGQSAVVPEEEAAVLLIKAYEKELKILEVDIRLKQNRVAELKAKIQALQTTVPPTVNDPTSDVAEDPDETTQSHV</sequence>
<proteinExistence type="predicted"/>
<dbReference type="EMBL" id="BAABME010011350">
    <property type="protein sequence ID" value="GAA0183619.1"/>
    <property type="molecule type" value="Genomic_DNA"/>
</dbReference>
<evidence type="ECO:0000313" key="2">
    <source>
        <dbReference type="EMBL" id="GAA0183619.1"/>
    </source>
</evidence>
<feature type="region of interest" description="Disordered" evidence="1">
    <location>
        <begin position="85"/>
        <end position="105"/>
    </location>
</feature>
<evidence type="ECO:0000313" key="3">
    <source>
        <dbReference type="Proteomes" id="UP001454036"/>
    </source>
</evidence>
<dbReference type="AlphaFoldDB" id="A0AAV3RT79"/>
<accession>A0AAV3RT79</accession>
<dbReference type="Proteomes" id="UP001454036">
    <property type="component" value="Unassembled WGS sequence"/>
</dbReference>